<reference evidence="2" key="1">
    <citation type="journal article" date="2023" name="Plant J.">
        <title>The genome of the king protea, Protea cynaroides.</title>
        <authorList>
            <person name="Chang J."/>
            <person name="Duong T.A."/>
            <person name="Schoeman C."/>
            <person name="Ma X."/>
            <person name="Roodt D."/>
            <person name="Barker N."/>
            <person name="Li Z."/>
            <person name="Van de Peer Y."/>
            <person name="Mizrachi E."/>
        </authorList>
    </citation>
    <scope>NUCLEOTIDE SEQUENCE</scope>
    <source>
        <tissue evidence="2">Young leaves</tissue>
    </source>
</reference>
<organism evidence="2 3">
    <name type="scientific">Protea cynaroides</name>
    <dbReference type="NCBI Taxonomy" id="273540"/>
    <lineage>
        <taxon>Eukaryota</taxon>
        <taxon>Viridiplantae</taxon>
        <taxon>Streptophyta</taxon>
        <taxon>Embryophyta</taxon>
        <taxon>Tracheophyta</taxon>
        <taxon>Spermatophyta</taxon>
        <taxon>Magnoliopsida</taxon>
        <taxon>Proteales</taxon>
        <taxon>Proteaceae</taxon>
        <taxon>Protea</taxon>
    </lineage>
</organism>
<dbReference type="AlphaFoldDB" id="A0A9Q0K2W2"/>
<dbReference type="EMBL" id="JAMYWD010000009">
    <property type="protein sequence ID" value="KAJ4959930.1"/>
    <property type="molecule type" value="Genomic_DNA"/>
</dbReference>
<dbReference type="Proteomes" id="UP001141806">
    <property type="component" value="Unassembled WGS sequence"/>
</dbReference>
<feature type="compositionally biased region" description="Low complexity" evidence="1">
    <location>
        <begin position="104"/>
        <end position="120"/>
    </location>
</feature>
<keyword evidence="3" id="KW-1185">Reference proteome</keyword>
<evidence type="ECO:0000313" key="2">
    <source>
        <dbReference type="EMBL" id="KAJ4959930.1"/>
    </source>
</evidence>
<feature type="compositionally biased region" description="Polar residues" evidence="1">
    <location>
        <begin position="92"/>
        <end position="101"/>
    </location>
</feature>
<comment type="caution">
    <text evidence="2">The sequence shown here is derived from an EMBL/GenBank/DDBJ whole genome shotgun (WGS) entry which is preliminary data.</text>
</comment>
<feature type="region of interest" description="Disordered" evidence="1">
    <location>
        <begin position="82"/>
        <end position="147"/>
    </location>
</feature>
<sequence>MIDEDCISWINIVHTTYYTVLRAIPDGRSVNFSMRAEMPNDGYYEVKSHVDVLELVKIFKEEGRAMLLEVYGVNMGDATLDRSCKKKKNDASRQGASQVDVSRQGASQVDASQQQGSSQQETQRKTRKMNEIASQEQGAAEEGGSST</sequence>
<evidence type="ECO:0000256" key="1">
    <source>
        <dbReference type="SAM" id="MobiDB-lite"/>
    </source>
</evidence>
<proteinExistence type="predicted"/>
<accession>A0A9Q0K2W2</accession>
<name>A0A9Q0K2W2_9MAGN</name>
<protein>
    <submittedName>
        <fullName evidence="2">Uncharacterized protein</fullName>
    </submittedName>
</protein>
<evidence type="ECO:0000313" key="3">
    <source>
        <dbReference type="Proteomes" id="UP001141806"/>
    </source>
</evidence>
<gene>
    <name evidence="2" type="ORF">NE237_019840</name>
</gene>